<keyword evidence="8 10" id="KW-0472">Membrane</keyword>
<name>A0A5N7DSD6_9EURO</name>
<feature type="compositionally biased region" description="Polar residues" evidence="9">
    <location>
        <begin position="1008"/>
        <end position="1017"/>
    </location>
</feature>
<feature type="transmembrane region" description="Helical" evidence="10">
    <location>
        <begin position="437"/>
        <end position="458"/>
    </location>
</feature>
<keyword evidence="6 10" id="KW-1133">Transmembrane helix</keyword>
<evidence type="ECO:0000259" key="13">
    <source>
        <dbReference type="Pfam" id="PF22776"/>
    </source>
</evidence>
<dbReference type="Proteomes" id="UP000325579">
    <property type="component" value="Unassembled WGS sequence"/>
</dbReference>
<feature type="transmembrane region" description="Helical" evidence="10">
    <location>
        <begin position="754"/>
        <end position="773"/>
    </location>
</feature>
<protein>
    <submittedName>
        <fullName evidence="14">Potassium transporter-domain-containing protein</fullName>
    </submittedName>
</protein>
<dbReference type="GO" id="GO:0015079">
    <property type="term" value="F:potassium ion transmembrane transporter activity"/>
    <property type="evidence" value="ECO:0007669"/>
    <property type="project" value="InterPro"/>
</dbReference>
<dbReference type="OrthoDB" id="504708at2759"/>
<keyword evidence="7" id="KW-0406">Ion transport</keyword>
<feature type="transmembrane region" description="Helical" evidence="10">
    <location>
        <begin position="401"/>
        <end position="425"/>
    </location>
</feature>
<dbReference type="GeneID" id="43668799"/>
<feature type="compositionally biased region" description="Low complexity" evidence="9">
    <location>
        <begin position="1018"/>
        <end position="1030"/>
    </location>
</feature>
<organism evidence="14 15">
    <name type="scientific">Aspergillus pseudonomiae</name>
    <dbReference type="NCBI Taxonomy" id="1506151"/>
    <lineage>
        <taxon>Eukaryota</taxon>
        <taxon>Fungi</taxon>
        <taxon>Dikarya</taxon>
        <taxon>Ascomycota</taxon>
        <taxon>Pezizomycotina</taxon>
        <taxon>Eurotiomycetes</taxon>
        <taxon>Eurotiomycetidae</taxon>
        <taxon>Eurotiales</taxon>
        <taxon>Aspergillaceae</taxon>
        <taxon>Aspergillus</taxon>
        <taxon>Aspergillus subgen. Circumdati</taxon>
    </lineage>
</organism>
<feature type="transmembrane region" description="Helical" evidence="10">
    <location>
        <begin position="525"/>
        <end position="543"/>
    </location>
</feature>
<keyword evidence="3" id="KW-0633">Potassium transport</keyword>
<evidence type="ECO:0000256" key="10">
    <source>
        <dbReference type="SAM" id="Phobius"/>
    </source>
</evidence>
<dbReference type="GO" id="GO:0016020">
    <property type="term" value="C:membrane"/>
    <property type="evidence" value="ECO:0007669"/>
    <property type="project" value="UniProtKB-SubCell"/>
</dbReference>
<feature type="transmembrane region" description="Helical" evidence="10">
    <location>
        <begin position="671"/>
        <end position="692"/>
    </location>
</feature>
<feature type="transmembrane region" description="Helical" evidence="10">
    <location>
        <begin position="563"/>
        <end position="582"/>
    </location>
</feature>
<feature type="transmembrane region" description="Helical" evidence="10">
    <location>
        <begin position="779"/>
        <end position="801"/>
    </location>
</feature>
<feature type="domain" description="K+ potassium transporter C-terminal" evidence="13">
    <location>
        <begin position="898"/>
        <end position="1101"/>
    </location>
</feature>
<accession>A0A5N7DSD6</accession>
<evidence type="ECO:0000256" key="1">
    <source>
        <dbReference type="ARBA" id="ARBA00004141"/>
    </source>
</evidence>
<keyword evidence="2" id="KW-0813">Transport</keyword>
<feature type="transmembrane region" description="Helical" evidence="10">
    <location>
        <begin position="835"/>
        <end position="853"/>
    </location>
</feature>
<dbReference type="RefSeq" id="XP_031946643.1">
    <property type="nucleotide sequence ID" value="XM_032084108.1"/>
</dbReference>
<dbReference type="Pfam" id="PF02705">
    <property type="entry name" value="K_trans"/>
    <property type="match status" value="1"/>
</dbReference>
<keyword evidence="4 10" id="KW-0812">Transmembrane</keyword>
<keyword evidence="5" id="KW-0630">Potassium</keyword>
<dbReference type="EMBL" id="ML736740">
    <property type="protein sequence ID" value="KAE8409324.1"/>
    <property type="molecule type" value="Genomic_DNA"/>
</dbReference>
<dbReference type="PANTHER" id="PTHR30540">
    <property type="entry name" value="OSMOTIC STRESS POTASSIUM TRANSPORTER"/>
    <property type="match status" value="1"/>
</dbReference>
<reference evidence="14 15" key="1">
    <citation type="submission" date="2019-04" db="EMBL/GenBank/DDBJ databases">
        <authorList>
            <consortium name="DOE Joint Genome Institute"/>
            <person name="Mondo S."/>
            <person name="Kjaerbolling I."/>
            <person name="Vesth T."/>
            <person name="Frisvad J.C."/>
            <person name="Nybo J.L."/>
            <person name="Theobald S."/>
            <person name="Kildgaard S."/>
            <person name="Isbrandt T."/>
            <person name="Kuo A."/>
            <person name="Sato A."/>
            <person name="Lyhne E.K."/>
            <person name="Kogle M.E."/>
            <person name="Wiebenga A."/>
            <person name="Kun R.S."/>
            <person name="Lubbers R.J."/>
            <person name="Makela M.R."/>
            <person name="Barry K."/>
            <person name="Chovatia M."/>
            <person name="Clum A."/>
            <person name="Daum C."/>
            <person name="Haridas S."/>
            <person name="He G."/>
            <person name="LaButti K."/>
            <person name="Lipzen A."/>
            <person name="Riley R."/>
            <person name="Salamov A."/>
            <person name="Simmons B.A."/>
            <person name="Magnuson J.K."/>
            <person name="Henrissat B."/>
            <person name="Mortensen U.H."/>
            <person name="Larsen T.O."/>
            <person name="Devries R.P."/>
            <person name="Grigoriev I.V."/>
            <person name="Machida M."/>
            <person name="Baker S.E."/>
            <person name="Andersen M.R."/>
            <person name="Cantor M.N."/>
            <person name="Hua S.X."/>
        </authorList>
    </citation>
    <scope>NUCLEOTIDE SEQUENCE [LARGE SCALE GENOMIC DNA]</scope>
    <source>
        <strain evidence="14 15">CBS 119388</strain>
    </source>
</reference>
<evidence type="ECO:0000256" key="5">
    <source>
        <dbReference type="ARBA" id="ARBA00022958"/>
    </source>
</evidence>
<feature type="domain" description="DUF1989" evidence="12">
    <location>
        <begin position="46"/>
        <end position="236"/>
    </location>
</feature>
<evidence type="ECO:0000256" key="8">
    <source>
        <dbReference type="ARBA" id="ARBA00023136"/>
    </source>
</evidence>
<feature type="transmembrane region" description="Helical" evidence="10">
    <location>
        <begin position="712"/>
        <end position="733"/>
    </location>
</feature>
<evidence type="ECO:0000256" key="7">
    <source>
        <dbReference type="ARBA" id="ARBA00023065"/>
    </source>
</evidence>
<evidence type="ECO:0000259" key="12">
    <source>
        <dbReference type="Pfam" id="PF09347"/>
    </source>
</evidence>
<dbReference type="PANTHER" id="PTHR30540:SF83">
    <property type="entry name" value="K+ POTASSIUM TRANSPORTER"/>
    <property type="match status" value="1"/>
</dbReference>
<dbReference type="InterPro" id="IPR053952">
    <property type="entry name" value="K_trans_C"/>
</dbReference>
<feature type="transmembrane region" description="Helical" evidence="10">
    <location>
        <begin position="594"/>
        <end position="614"/>
    </location>
</feature>
<evidence type="ECO:0000259" key="11">
    <source>
        <dbReference type="Pfam" id="PF02705"/>
    </source>
</evidence>
<evidence type="ECO:0000256" key="4">
    <source>
        <dbReference type="ARBA" id="ARBA00022692"/>
    </source>
</evidence>
<feature type="region of interest" description="Disordered" evidence="9">
    <location>
        <begin position="306"/>
        <end position="331"/>
    </location>
</feature>
<evidence type="ECO:0000256" key="6">
    <source>
        <dbReference type="ARBA" id="ARBA00022989"/>
    </source>
</evidence>
<gene>
    <name evidence="14" type="ORF">BDV37DRAFT_268013</name>
</gene>
<dbReference type="AlphaFoldDB" id="A0A5N7DSD6"/>
<keyword evidence="15" id="KW-1185">Reference proteome</keyword>
<dbReference type="InterPro" id="IPR003855">
    <property type="entry name" value="K+_transporter"/>
</dbReference>
<dbReference type="NCBIfam" id="TIGR00794">
    <property type="entry name" value="kup"/>
    <property type="match status" value="1"/>
</dbReference>
<evidence type="ECO:0000313" key="14">
    <source>
        <dbReference type="EMBL" id="KAE8409324.1"/>
    </source>
</evidence>
<evidence type="ECO:0000313" key="15">
    <source>
        <dbReference type="Proteomes" id="UP000325579"/>
    </source>
</evidence>
<feature type="transmembrane region" description="Helical" evidence="10">
    <location>
        <begin position="808"/>
        <end position="829"/>
    </location>
</feature>
<dbReference type="InterPro" id="IPR053951">
    <property type="entry name" value="K_trans_N"/>
</dbReference>
<proteinExistence type="predicted"/>
<feature type="region of interest" description="Disordered" evidence="9">
    <location>
        <begin position="1008"/>
        <end position="1030"/>
    </location>
</feature>
<comment type="subcellular location">
    <subcellularLocation>
        <location evidence="1">Membrane</location>
        <topology evidence="1">Multi-pass membrane protein</topology>
    </subcellularLocation>
</comment>
<dbReference type="Pfam" id="PF09347">
    <property type="entry name" value="DUF1989"/>
    <property type="match status" value="1"/>
</dbReference>
<sequence length="1105" mass="122032">MGVNRRPPPAYTAPPESTVHASSEVYRAISNTASDASQRTLETSFTIRPCSGQAWVVPAGHVCRLTTPKGPQVGDLNIWNANNPRERLWAARTRQIHASHVSVGDRLWSNLPYLRPLVTITGDSLGGGQLHEVLDAEGKRTKGFGTTQWGGRVHDLLGTRCDPYVNLLMGGESFDFHCHSNLTRSVLPYGLTELDVHDVLNVFQVTGLDEEGKYFMETSPARPGEYFEFFAEVDVLCALSACPGGDLSNWGWEEKGENMGATTRPLGVEVYKLTDPKVLEDWKAPEPPNFWGGNYREVDLAIGGDKSRRRAESPVGQNINPSAPYTGMDENRDFKTGAIVQKSLENDTQQPHDDVYNVRPWNTPLDRLQSAVSTLGEADEDPGLRRPGDYKQPQAFGGRMLLWLAYQSIGVIYGDIGTSPLYVYSSTFSEAPSRQDLIGVLSIIIWSLIMMVTVKYVLVILRADNDGEGGTFSTYSLLSRYMNITHRDPREASLVQMKRYLTDDLEPTSRHVRHRLESSSIAKRLLKVMGVLAVTMVIADGLLTPAQSVLGAVQGIEVVSPNISKGTIIGVTDAILVVLFLIQPLGITKLTFAFAPIVIIWLGFNAAFGIYNLANYDAGVFIAFNPGYAFSFLARNGEEGWRMLSGTLLAFTGVEALFADIGAFSRRAIQISWLGCAFPCLLLAYIGQAAYISVHPEAYSNPFFKAAPPGTVYPALVIAILAAVVASQAIITATFQIKVIHTSDIFHGQLYIPIANWLLMVGTILIASIYNNTTSLGNAYGVCVMFVTFFDTCMVSLAAMFVWRISPFIVLLPWLIIACLDGAYLSSVLMKVPTGAWFTLALATVLAILFLIWRFGKEQQWLAEAEDRFPTSHFVSKDPDGQIRLTDRYGGNALSITKGLGIFFDKAGETTPIVFSQFILKLTTMPAVIIFFHLRPIETPSVPVEDRYTVSSLAIPNCYRLVVRYGYNDEIITPNLANTITQQVRRYLIARACDQADLSTCTPDTITNKSHASSVQRSTTSATGESSTADGGRYDASLAKLEDAYSHRVIYITGKEQMKIKKSRNYFRKIVLWIFLWIRENTRAKIASLGLETEKVIEVGFLKDI</sequence>
<evidence type="ECO:0000256" key="3">
    <source>
        <dbReference type="ARBA" id="ARBA00022538"/>
    </source>
</evidence>
<evidence type="ECO:0000256" key="9">
    <source>
        <dbReference type="SAM" id="MobiDB-lite"/>
    </source>
</evidence>
<feature type="domain" description="K+ potassium transporter integral membrane" evidence="11">
    <location>
        <begin position="404"/>
        <end position="876"/>
    </location>
</feature>
<dbReference type="Pfam" id="PF22776">
    <property type="entry name" value="K_trans_C"/>
    <property type="match status" value="1"/>
</dbReference>
<dbReference type="InterPro" id="IPR018959">
    <property type="entry name" value="DUF1989"/>
</dbReference>
<evidence type="ECO:0000256" key="2">
    <source>
        <dbReference type="ARBA" id="ARBA00022448"/>
    </source>
</evidence>